<dbReference type="RefSeq" id="WP_397215470.1">
    <property type="nucleotide sequence ID" value="NZ_JBGFSN010000004.1"/>
</dbReference>
<name>A0ABW7PXP5_9GAMM</name>
<reference evidence="1 2" key="1">
    <citation type="submission" date="2024-08" db="EMBL/GenBank/DDBJ databases">
        <title>Pantoea ronii - a newly identified human opportunistic pathogen.</title>
        <authorList>
            <person name="Keidar-Friedman D."/>
            <person name="Sorek N."/>
            <person name="Leshin-Carmel D."/>
            <person name="Tsur A."/>
            <person name="Amsalem M."/>
            <person name="Tolkach D."/>
            <person name="Brosh-Nissimov T."/>
        </authorList>
    </citation>
    <scope>NUCLEOTIDE SEQUENCE [LARGE SCALE GENOMIC DNA]</scope>
    <source>
        <strain evidence="1 2">AA23256</strain>
    </source>
</reference>
<keyword evidence="2" id="KW-1185">Reference proteome</keyword>
<comment type="caution">
    <text evidence="1">The sequence shown here is derived from an EMBL/GenBank/DDBJ whole genome shotgun (WGS) entry which is preliminary data.</text>
</comment>
<evidence type="ECO:0000313" key="2">
    <source>
        <dbReference type="Proteomes" id="UP001611251"/>
    </source>
</evidence>
<dbReference type="EMBL" id="JBGFSN010000004">
    <property type="protein sequence ID" value="MFH8135105.1"/>
    <property type="molecule type" value="Genomic_DNA"/>
</dbReference>
<accession>A0ABW7PXP5</accession>
<protein>
    <submittedName>
        <fullName evidence="1">Uncharacterized protein</fullName>
    </submittedName>
</protein>
<sequence length="67" mass="7478">MVTKAKNLKDAEDLLHSGISKVELAYNIGSDDFFHLATHWCDRGAKISKGHRHFIVSQKGFAIPPND</sequence>
<gene>
    <name evidence="1" type="ORF">ABU178_13095</name>
</gene>
<proteinExistence type="predicted"/>
<dbReference type="Proteomes" id="UP001611251">
    <property type="component" value="Unassembled WGS sequence"/>
</dbReference>
<organism evidence="1 2">
    <name type="scientific">Pantoea osteomyelitidis</name>
    <dbReference type="NCBI Taxonomy" id="3230026"/>
    <lineage>
        <taxon>Bacteria</taxon>
        <taxon>Pseudomonadati</taxon>
        <taxon>Pseudomonadota</taxon>
        <taxon>Gammaproteobacteria</taxon>
        <taxon>Enterobacterales</taxon>
        <taxon>Erwiniaceae</taxon>
        <taxon>Pantoea</taxon>
    </lineage>
</organism>
<evidence type="ECO:0000313" key="1">
    <source>
        <dbReference type="EMBL" id="MFH8135105.1"/>
    </source>
</evidence>